<accession>A0A8C8BIU8</accession>
<evidence type="ECO:0000256" key="2">
    <source>
        <dbReference type="ARBA" id="ARBA00023203"/>
    </source>
</evidence>
<reference evidence="4" key="1">
    <citation type="submission" date="2025-08" db="UniProtKB">
        <authorList>
            <consortium name="Ensembl"/>
        </authorList>
    </citation>
    <scope>IDENTIFICATION</scope>
</reference>
<feature type="transmembrane region" description="Helical" evidence="3">
    <location>
        <begin position="118"/>
        <end position="139"/>
    </location>
</feature>
<dbReference type="InterPro" id="IPR055297">
    <property type="entry name" value="NEBU/NEBL"/>
</dbReference>
<evidence type="ECO:0000256" key="3">
    <source>
        <dbReference type="SAM" id="Phobius"/>
    </source>
</evidence>
<keyword evidence="3" id="KW-0472">Membrane</keyword>
<dbReference type="GO" id="GO:0051015">
    <property type="term" value="F:actin filament binding"/>
    <property type="evidence" value="ECO:0007669"/>
    <property type="project" value="InterPro"/>
</dbReference>
<dbReference type="Proteomes" id="UP000694552">
    <property type="component" value="Unplaced"/>
</dbReference>
<dbReference type="Ensembl" id="ENSOSUT00000022653.1">
    <property type="protein sequence ID" value="ENSOSUP00000021978.1"/>
    <property type="gene ID" value="ENSOSUG00000015172.1"/>
</dbReference>
<dbReference type="Pfam" id="PF00880">
    <property type="entry name" value="Nebulin"/>
    <property type="match status" value="1"/>
</dbReference>
<name>A0A8C8BIU8_9STRI</name>
<organism evidence="4 5">
    <name type="scientific">Otus sunia</name>
    <name type="common">Oriental scops-owl</name>
    <dbReference type="NCBI Taxonomy" id="257818"/>
    <lineage>
        <taxon>Eukaryota</taxon>
        <taxon>Metazoa</taxon>
        <taxon>Chordata</taxon>
        <taxon>Craniata</taxon>
        <taxon>Vertebrata</taxon>
        <taxon>Euteleostomi</taxon>
        <taxon>Archelosauria</taxon>
        <taxon>Archosauria</taxon>
        <taxon>Dinosauria</taxon>
        <taxon>Saurischia</taxon>
        <taxon>Theropoda</taxon>
        <taxon>Coelurosauria</taxon>
        <taxon>Aves</taxon>
        <taxon>Neognathae</taxon>
        <taxon>Neoaves</taxon>
        <taxon>Telluraves</taxon>
        <taxon>Strigiformes</taxon>
        <taxon>Strigidae</taxon>
        <taxon>Otus</taxon>
    </lineage>
</organism>
<dbReference type="SMART" id="SM00227">
    <property type="entry name" value="NEBU"/>
    <property type="match status" value="3"/>
</dbReference>
<dbReference type="GO" id="GO:0071691">
    <property type="term" value="P:cardiac muscle thin filament assembly"/>
    <property type="evidence" value="ECO:0007669"/>
    <property type="project" value="TreeGrafter"/>
</dbReference>
<dbReference type="AlphaFoldDB" id="A0A8C8BIU8"/>
<protein>
    <submittedName>
        <fullName evidence="4">Nebulette</fullName>
    </submittedName>
</protein>
<evidence type="ECO:0000313" key="5">
    <source>
        <dbReference type="Proteomes" id="UP000694552"/>
    </source>
</evidence>
<evidence type="ECO:0000256" key="1">
    <source>
        <dbReference type="ARBA" id="ARBA00022737"/>
    </source>
</evidence>
<dbReference type="InterPro" id="IPR000900">
    <property type="entry name" value="Nebulin_repeat"/>
</dbReference>
<sequence length="141" mass="15937">MLCNYSAVPDTPEMERIKSTQKNISSVFYKNEVGAGTAVKETPEIERVKKNQHNISSCSCCFRNPKQCMLVNTLEQKPIKRNTKCISGLIKYKEEIQHATTISDPPELRRVKENQKNISNVCPIFTACTLLSGVLNMFVPQ</sequence>
<evidence type="ECO:0000313" key="4">
    <source>
        <dbReference type="Ensembl" id="ENSOSUP00000021978.1"/>
    </source>
</evidence>
<keyword evidence="5" id="KW-1185">Reference proteome</keyword>
<keyword evidence="2" id="KW-0009">Actin-binding</keyword>
<dbReference type="PANTHER" id="PTHR11039:SF48">
    <property type="entry name" value="NEBULETTE"/>
    <property type="match status" value="1"/>
</dbReference>
<dbReference type="GO" id="GO:0030018">
    <property type="term" value="C:Z disc"/>
    <property type="evidence" value="ECO:0007669"/>
    <property type="project" value="InterPro"/>
</dbReference>
<reference evidence="4" key="2">
    <citation type="submission" date="2025-09" db="UniProtKB">
        <authorList>
            <consortium name="Ensembl"/>
        </authorList>
    </citation>
    <scope>IDENTIFICATION</scope>
</reference>
<keyword evidence="3" id="KW-0812">Transmembrane</keyword>
<keyword evidence="3" id="KW-1133">Transmembrane helix</keyword>
<keyword evidence="1" id="KW-0677">Repeat</keyword>
<dbReference type="PANTHER" id="PTHR11039">
    <property type="entry name" value="NEBULIN"/>
    <property type="match status" value="1"/>
</dbReference>
<dbReference type="PROSITE" id="PS51216">
    <property type="entry name" value="NEBULIN"/>
    <property type="match status" value="1"/>
</dbReference>
<proteinExistence type="predicted"/>